<evidence type="ECO:0000313" key="2">
    <source>
        <dbReference type="EMBL" id="CAF3748548.1"/>
    </source>
</evidence>
<reference evidence="2" key="1">
    <citation type="submission" date="2021-02" db="EMBL/GenBank/DDBJ databases">
        <authorList>
            <person name="Nowell W R."/>
        </authorList>
    </citation>
    <scope>NUCLEOTIDE SEQUENCE</scope>
</reference>
<proteinExistence type="predicted"/>
<feature type="region of interest" description="Disordered" evidence="1">
    <location>
        <begin position="1"/>
        <end position="28"/>
    </location>
</feature>
<evidence type="ECO:0000313" key="3">
    <source>
        <dbReference type="Proteomes" id="UP000663836"/>
    </source>
</evidence>
<dbReference type="AlphaFoldDB" id="A0A818Y4A9"/>
<name>A0A818Y4A9_9BILA</name>
<protein>
    <submittedName>
        <fullName evidence="2">Uncharacterized protein</fullName>
    </submittedName>
</protein>
<evidence type="ECO:0000256" key="1">
    <source>
        <dbReference type="SAM" id="MobiDB-lite"/>
    </source>
</evidence>
<sequence length="536" mass="58057">MSTNSIIVSSPSNSEMKTSLSDIRKSASSSEYSLDYPTLSEFTESTNEKMDAYTATPIYSTTFNQHVNQITQQETISISSFVSSSSTDETPLSFSSYTSPLIHIDSTTSISPVELSISNASHSTGTASDSSTTEDFPNVTKDQLSSFQTLSSSSDHEIMSSSYIDQQIISSSQSHSDFTTENIHDTTETISANQISTNDLLSLQLSTTISSQTDLSSSKIQTSKLNDITSPTYSSSIDSLVETTKLLDNTESRFTSVLITESLSNITNTISNDVTESTNSPSTLIQFSNQLLSSQSQQDLNTLTMKQNFDLTTNFNDQSSSKQITEHFDITTTDSEKLLSSTFGQTSTQTSSESATDQTLTSSFTSEKANQHFTSTIASATSDTIERISTENLQLSINQSTLSNTFSSTTTYSSTIYPTLTTTNTMSFNDSISSSGSFSNDMITTSNINHTDKLNQLSTTLSSSSDYSSLKDVISTESSSLNIHSIETTPKNIDKSFSSIQSTLIAHNQTSTIQIEYDSSTIKSSTESLNITSVSP</sequence>
<accession>A0A818Y4A9</accession>
<dbReference type="EMBL" id="CAJOBD010001013">
    <property type="protein sequence ID" value="CAF3748548.1"/>
    <property type="molecule type" value="Genomic_DNA"/>
</dbReference>
<dbReference type="Proteomes" id="UP000663836">
    <property type="component" value="Unassembled WGS sequence"/>
</dbReference>
<gene>
    <name evidence="2" type="ORF">JBS370_LOCUS12429</name>
</gene>
<organism evidence="2 3">
    <name type="scientific">Rotaria sordida</name>
    <dbReference type="NCBI Taxonomy" id="392033"/>
    <lineage>
        <taxon>Eukaryota</taxon>
        <taxon>Metazoa</taxon>
        <taxon>Spiralia</taxon>
        <taxon>Gnathifera</taxon>
        <taxon>Rotifera</taxon>
        <taxon>Eurotatoria</taxon>
        <taxon>Bdelloidea</taxon>
        <taxon>Philodinida</taxon>
        <taxon>Philodinidae</taxon>
        <taxon>Rotaria</taxon>
    </lineage>
</organism>
<comment type="caution">
    <text evidence="2">The sequence shown here is derived from an EMBL/GenBank/DDBJ whole genome shotgun (WGS) entry which is preliminary data.</text>
</comment>